<dbReference type="KEGG" id="kcm:ABWK59_02075"/>
<dbReference type="EMBL" id="CP159872">
    <property type="protein sequence ID" value="XCM77806.1"/>
    <property type="molecule type" value="Genomic_DNA"/>
</dbReference>
<accession>A0AAU8JRW3</accession>
<reference evidence="1" key="1">
    <citation type="submission" date="2024-06" db="EMBL/GenBank/DDBJ databases">
        <title>The genome sequences of Kitasatospora sp. strain HUAS MG31.</title>
        <authorList>
            <person name="Mo P."/>
        </authorList>
    </citation>
    <scope>NUCLEOTIDE SEQUENCE</scope>
    <source>
        <strain evidence="1">HUAS MG31</strain>
    </source>
</reference>
<sequence>MKFIQIIEYRTSRIDEFNALLDEWVERNAGNRLASRAVQTRDRDGNDVYLNIVEFPSYEVAMENSDRPETAEFAARVMALCDGPPRFRNLDVLNERSFQD</sequence>
<evidence type="ECO:0008006" key="2">
    <source>
        <dbReference type="Google" id="ProtNLM"/>
    </source>
</evidence>
<proteinExistence type="predicted"/>
<evidence type="ECO:0000313" key="1">
    <source>
        <dbReference type="EMBL" id="XCM77806.1"/>
    </source>
</evidence>
<dbReference type="RefSeq" id="WP_354637508.1">
    <property type="nucleotide sequence ID" value="NZ_CP159872.1"/>
</dbReference>
<organism evidence="1">
    <name type="scientific">Kitasatospora camelliae</name>
    <dbReference type="NCBI Taxonomy" id="3156397"/>
    <lineage>
        <taxon>Bacteria</taxon>
        <taxon>Bacillati</taxon>
        <taxon>Actinomycetota</taxon>
        <taxon>Actinomycetes</taxon>
        <taxon>Kitasatosporales</taxon>
        <taxon>Streptomycetaceae</taxon>
        <taxon>Kitasatospora</taxon>
    </lineage>
</organism>
<protein>
    <recommendedName>
        <fullName evidence="2">Antibiotic biosynthesis monooxygenase</fullName>
    </recommendedName>
</protein>
<gene>
    <name evidence="1" type="ORF">ABWK59_02075</name>
</gene>
<dbReference type="AlphaFoldDB" id="A0AAU8JRW3"/>
<name>A0AAU8JRW3_9ACTN</name>